<dbReference type="KEGG" id="lak:106159058"/>
<dbReference type="AlphaFoldDB" id="A0A1S3HYP4"/>
<reference evidence="2" key="1">
    <citation type="submission" date="2025-08" db="UniProtKB">
        <authorList>
            <consortium name="RefSeq"/>
        </authorList>
    </citation>
    <scope>IDENTIFICATION</scope>
    <source>
        <tissue evidence="2">Gonads</tissue>
    </source>
</reference>
<accession>A0A1S3HYP4</accession>
<keyword evidence="1" id="KW-1185">Reference proteome</keyword>
<sequence>MVGKDISGKSKMAEVQSKLTRAERRIEGLVCSLEAAFILAVQCKSDPAANMESFLAPGTPVARSRLDNFVHCLLQALDECCVPLVLTHYQQISNNQVYMYTSLFTSLVSVGQLCPQELVLRFYNKLTSTGVIRIALHIKAKTESTSVKQVIDKFLLELCQFGSSDQDEDFKRELQLGLTFLQGSLVHVLSVLDQHADGTSVEADQVHAAQQHVLLYLLYLSYEHGDRCVSPSVLFDTLCAYLCLHPDVHLLPNTALKSLVFLMAACTGSTQTHAKKEQQQGLRLLSVGLSKCSSTSSWLLRHPKVFQWCFLNPKISNMQGKHVLKQWLSIIPAQMFLSPLDMSQEPGWAELFTLVKENTKCLQAALDIVTDGDEESVSKVTLLLGRVFEKDGKQSPNPKTVSTLKQMLSDVVHRIFLAKSVKKAEHNLTAMLEILLIMQDQFVTGINATDLKLVNQVCSLLGNDNEKIPKQLVFMFEEFLSNLLLQAGKSQDNRVATIILTDKSFLCILQHLILSNEDIVSTKALQLLALLVLQQADFSIPHLVKNQVQLQLAWLLERTKSKVYLQQISVLQFWAVYFSTQLTASCAIVEMLDDTDHTDLVGQDNTQLNIKTQYLRKLLIYIQQAVFKENRHLQCVAVICLHNLLTRYLKPHVLKTGHSLVEQPWNRFMLTTLLETFEARKTPTCVLAIVNLTK</sequence>
<dbReference type="OrthoDB" id="10015792at2759"/>
<dbReference type="RefSeq" id="XP_013390691.2">
    <property type="nucleotide sequence ID" value="XM_013535237.2"/>
</dbReference>
<organism evidence="1 2">
    <name type="scientific">Lingula anatina</name>
    <name type="common">Brachiopod</name>
    <name type="synonym">Lingula unguis</name>
    <dbReference type="NCBI Taxonomy" id="7574"/>
    <lineage>
        <taxon>Eukaryota</taxon>
        <taxon>Metazoa</taxon>
        <taxon>Spiralia</taxon>
        <taxon>Lophotrochozoa</taxon>
        <taxon>Brachiopoda</taxon>
        <taxon>Linguliformea</taxon>
        <taxon>Lingulata</taxon>
        <taxon>Lingulida</taxon>
        <taxon>Linguloidea</taxon>
        <taxon>Lingulidae</taxon>
        <taxon>Lingula</taxon>
    </lineage>
</organism>
<proteinExistence type="predicted"/>
<dbReference type="GO" id="GO:0007127">
    <property type="term" value="P:meiosis I"/>
    <property type="evidence" value="ECO:0007669"/>
    <property type="project" value="TreeGrafter"/>
</dbReference>
<dbReference type="PANTHER" id="PTHR12044">
    <property type="entry name" value="BCL2 INTERACTING MEDIATOR OF CELL DEATH"/>
    <property type="match status" value="1"/>
</dbReference>
<dbReference type="InParanoid" id="A0A1S3HYP4"/>
<dbReference type="Proteomes" id="UP000085678">
    <property type="component" value="Unplaced"/>
</dbReference>
<name>A0A1S3HYP4_LINAN</name>
<protein>
    <submittedName>
        <fullName evidence="2">Meiosis inhibitor protein 1-like</fullName>
    </submittedName>
</protein>
<evidence type="ECO:0000313" key="1">
    <source>
        <dbReference type="Proteomes" id="UP000085678"/>
    </source>
</evidence>
<dbReference type="PANTHER" id="PTHR12044:SF14">
    <property type="entry name" value="MEIOTIC DOUBLE-STRANDED BREAK FORMATION PROTEIN 1"/>
    <property type="match status" value="1"/>
</dbReference>
<dbReference type="InterPro" id="IPR016024">
    <property type="entry name" value="ARM-type_fold"/>
</dbReference>
<evidence type="ECO:0000313" key="2">
    <source>
        <dbReference type="RefSeq" id="XP_013390691.2"/>
    </source>
</evidence>
<dbReference type="STRING" id="7574.A0A1S3HYP4"/>
<dbReference type="InterPro" id="IPR052133">
    <property type="entry name" value="Immune_Signaling-Apoptosis_Reg"/>
</dbReference>
<gene>
    <name evidence="2" type="primary">LOC106159058</name>
</gene>
<dbReference type="GeneID" id="106159058"/>
<dbReference type="SUPFAM" id="SSF48371">
    <property type="entry name" value="ARM repeat"/>
    <property type="match status" value="1"/>
</dbReference>